<evidence type="ECO:0000256" key="4">
    <source>
        <dbReference type="SAM" id="Phobius"/>
    </source>
</evidence>
<dbReference type="AlphaFoldDB" id="A0ABC9CX51"/>
<dbReference type="InterPro" id="IPR044560">
    <property type="entry name" value="MOase"/>
</dbReference>
<keyword evidence="7" id="KW-1185">Reference proteome</keyword>
<keyword evidence="4" id="KW-1133">Transmembrane helix</keyword>
<dbReference type="InterPro" id="IPR036188">
    <property type="entry name" value="FAD/NAD-bd_sf"/>
</dbReference>
<keyword evidence="4" id="KW-0812">Transmembrane</keyword>
<dbReference type="GO" id="GO:0004497">
    <property type="term" value="F:monooxygenase activity"/>
    <property type="evidence" value="ECO:0007669"/>
    <property type="project" value="UniProtKB-KW"/>
</dbReference>
<sequence>MATSVEELLGVIIIGGGICGLATALALHRNGINSLVLERAETLRATGAGISIQVNGWRALDQLEVGDELRKLSMPLSGMDKREIHGTGTVKVSYRTEVRCLKRSDLLQTLAKELPAGSIRFGCQVEGISLEPITRSPIVSTSDGTAIKAKLLIGCDGSNSVVAKFLGLKAVKPLPMWAARGFATYAEGHNYGDRFQQLIGDGINFRVIPVDDKVVSFNAIQLQPPKECANIRDVQLIQKVTLQAMQGFPEEIIDLVRCCDIASLSLTQLCYRAPWHMAFAKFQQDTVTVAGDAMHVMGPFLGQGGSCGLEDAVVLARCLAKTMPDEGFSNAAGDRKLGKSIEEGLKCYVKERRRRILVLSFQTFLMGMTVAAPSGMKKVLISAVMAVFFRNKYKHTDYNCGSL</sequence>
<dbReference type="Pfam" id="PF01494">
    <property type="entry name" value="FAD_binding_3"/>
    <property type="match status" value="1"/>
</dbReference>
<dbReference type="SUPFAM" id="SSF51905">
    <property type="entry name" value="FAD/NAD(P)-binding domain"/>
    <property type="match status" value="1"/>
</dbReference>
<proteinExistence type="inferred from homology"/>
<evidence type="ECO:0000313" key="6">
    <source>
        <dbReference type="EMBL" id="CAL5027287.1"/>
    </source>
</evidence>
<reference evidence="6 7" key="2">
    <citation type="submission" date="2024-10" db="EMBL/GenBank/DDBJ databases">
        <authorList>
            <person name="Ryan C."/>
        </authorList>
    </citation>
    <scope>NUCLEOTIDE SEQUENCE [LARGE SCALE GENOMIC DNA]</scope>
</reference>
<name>A0ABC9CX51_9POAL</name>
<evidence type="ECO:0000256" key="2">
    <source>
        <dbReference type="ARBA" id="ARBA00023033"/>
    </source>
</evidence>
<keyword evidence="4" id="KW-0472">Membrane</keyword>
<accession>A0ABC9CX51</accession>
<gene>
    <name evidence="6" type="ORF">URODEC1_LOCUS79290</name>
</gene>
<organism evidence="6 7">
    <name type="scientific">Urochloa decumbens</name>
    <dbReference type="NCBI Taxonomy" id="240449"/>
    <lineage>
        <taxon>Eukaryota</taxon>
        <taxon>Viridiplantae</taxon>
        <taxon>Streptophyta</taxon>
        <taxon>Embryophyta</taxon>
        <taxon>Tracheophyta</taxon>
        <taxon>Spermatophyta</taxon>
        <taxon>Magnoliopsida</taxon>
        <taxon>Liliopsida</taxon>
        <taxon>Poales</taxon>
        <taxon>Poaceae</taxon>
        <taxon>PACMAD clade</taxon>
        <taxon>Panicoideae</taxon>
        <taxon>Panicodae</taxon>
        <taxon>Paniceae</taxon>
        <taxon>Melinidinae</taxon>
        <taxon>Urochloa</taxon>
    </lineage>
</organism>
<dbReference type="Gene3D" id="3.50.50.60">
    <property type="entry name" value="FAD/NAD(P)-binding domain"/>
    <property type="match status" value="1"/>
</dbReference>
<dbReference type="Proteomes" id="UP001497457">
    <property type="component" value="Chromosome 30rd"/>
</dbReference>
<dbReference type="PANTHER" id="PTHR45934">
    <property type="entry name" value="FAD/NAD(P)-BINDING OXIDOREDUCTASE FAMILY PROTEIN"/>
    <property type="match status" value="1"/>
</dbReference>
<dbReference type="InterPro" id="IPR002938">
    <property type="entry name" value="FAD-bd"/>
</dbReference>
<feature type="domain" description="FAD-binding" evidence="5">
    <location>
        <begin position="11"/>
        <end position="324"/>
    </location>
</feature>
<dbReference type="EMBL" id="OZ075140">
    <property type="protein sequence ID" value="CAL5027287.1"/>
    <property type="molecule type" value="Genomic_DNA"/>
</dbReference>
<dbReference type="PANTHER" id="PTHR45934:SF2">
    <property type="entry name" value="MONOOXYGENASE 1"/>
    <property type="match status" value="1"/>
</dbReference>
<dbReference type="PRINTS" id="PR00420">
    <property type="entry name" value="RNGMNOXGNASE"/>
</dbReference>
<evidence type="ECO:0000256" key="3">
    <source>
        <dbReference type="ARBA" id="ARBA00024018"/>
    </source>
</evidence>
<feature type="transmembrane region" description="Helical" evidence="4">
    <location>
        <begin position="6"/>
        <end position="27"/>
    </location>
</feature>
<keyword evidence="1" id="KW-0560">Oxidoreductase</keyword>
<keyword evidence="2" id="KW-0503">Monooxygenase</keyword>
<comment type="similarity">
    <text evidence="3">Belongs to the 3-hydroxybenzoate 6-hydroxylase family.</text>
</comment>
<evidence type="ECO:0000259" key="5">
    <source>
        <dbReference type="Pfam" id="PF01494"/>
    </source>
</evidence>
<evidence type="ECO:0000256" key="1">
    <source>
        <dbReference type="ARBA" id="ARBA00023002"/>
    </source>
</evidence>
<reference evidence="7" key="1">
    <citation type="submission" date="2024-06" db="EMBL/GenBank/DDBJ databases">
        <authorList>
            <person name="Ryan C."/>
        </authorList>
    </citation>
    <scope>NUCLEOTIDE SEQUENCE [LARGE SCALE GENOMIC DNA]</scope>
</reference>
<protein>
    <recommendedName>
        <fullName evidence="5">FAD-binding domain-containing protein</fullName>
    </recommendedName>
</protein>
<evidence type="ECO:0000313" key="7">
    <source>
        <dbReference type="Proteomes" id="UP001497457"/>
    </source>
</evidence>